<feature type="domain" description="JmjC" evidence="1">
    <location>
        <begin position="141"/>
        <end position="327"/>
    </location>
</feature>
<dbReference type="PROSITE" id="PS51184">
    <property type="entry name" value="JMJC"/>
    <property type="match status" value="1"/>
</dbReference>
<reference evidence="2 3" key="1">
    <citation type="journal article" date="2021" name="Nat. Commun.">
        <title>Genetic determinants of endophytism in the Arabidopsis root mycobiome.</title>
        <authorList>
            <person name="Mesny F."/>
            <person name="Miyauchi S."/>
            <person name="Thiergart T."/>
            <person name="Pickel B."/>
            <person name="Atanasova L."/>
            <person name="Karlsson M."/>
            <person name="Huettel B."/>
            <person name="Barry K.W."/>
            <person name="Haridas S."/>
            <person name="Chen C."/>
            <person name="Bauer D."/>
            <person name="Andreopoulos W."/>
            <person name="Pangilinan J."/>
            <person name="LaButti K."/>
            <person name="Riley R."/>
            <person name="Lipzen A."/>
            <person name="Clum A."/>
            <person name="Drula E."/>
            <person name="Henrissat B."/>
            <person name="Kohler A."/>
            <person name="Grigoriev I.V."/>
            <person name="Martin F.M."/>
            <person name="Hacquard S."/>
        </authorList>
    </citation>
    <scope>NUCLEOTIDE SEQUENCE [LARGE SCALE GENOMIC DNA]</scope>
    <source>
        <strain evidence="2 3">MPI-SDFR-AT-0080</strain>
    </source>
</reference>
<dbReference type="SUPFAM" id="SSF51197">
    <property type="entry name" value="Clavaminate synthase-like"/>
    <property type="match status" value="1"/>
</dbReference>
<sequence length="348" mass="39011">MASGNNNVSGAVKDLISSYHELNPQCVDELHEEPSPLEFMRYVAQNRPFVIRGAASSWKSNKTWNAAYLKEVMAGQHVNVAITNKGNADAIIEAENDELLFVEPYEREELFSDVITKIQNQELGGEDPKVIRYAQTQNDNLRNEYESLFADVPKDIPFSRIALQQSPDAINFWLGSSRSTTSLHKDNYENIYVQVLGKKHFTLMPPVEAACVNERAVPAAKYAPRKDGSGDLAEEDLHDLEVQIDEPARMVNWALWDPDEPEVRPTGFSNLSRPIKVTLEPSDMLYLPAMWYHKVGQSCSEEGICCAVNYWYDMDFSGSFWSLCAFARSVGGIANGYPLDQGGEQGQS</sequence>
<gene>
    <name evidence="2" type="ORF">B0J12DRAFT_213785</name>
</gene>
<accession>A0ABQ8G1E6</accession>
<comment type="caution">
    <text evidence="2">The sequence shown here is derived from an EMBL/GenBank/DDBJ whole genome shotgun (WGS) entry which is preliminary data.</text>
</comment>
<dbReference type="Pfam" id="PF13621">
    <property type="entry name" value="Cupin_8"/>
    <property type="match status" value="1"/>
</dbReference>
<protein>
    <submittedName>
        <fullName evidence="2">Cupin-like domain-containing protein</fullName>
    </submittedName>
</protein>
<evidence type="ECO:0000313" key="3">
    <source>
        <dbReference type="Proteomes" id="UP000774617"/>
    </source>
</evidence>
<dbReference type="InterPro" id="IPR003347">
    <property type="entry name" value="JmjC_dom"/>
</dbReference>
<dbReference type="InterPro" id="IPR014710">
    <property type="entry name" value="RmlC-like_jellyroll"/>
</dbReference>
<organism evidence="2 3">
    <name type="scientific">Macrophomina phaseolina</name>
    <dbReference type="NCBI Taxonomy" id="35725"/>
    <lineage>
        <taxon>Eukaryota</taxon>
        <taxon>Fungi</taxon>
        <taxon>Dikarya</taxon>
        <taxon>Ascomycota</taxon>
        <taxon>Pezizomycotina</taxon>
        <taxon>Dothideomycetes</taxon>
        <taxon>Dothideomycetes incertae sedis</taxon>
        <taxon>Botryosphaeriales</taxon>
        <taxon>Botryosphaeriaceae</taxon>
        <taxon>Macrophomina</taxon>
    </lineage>
</organism>
<name>A0ABQ8G1E6_9PEZI</name>
<evidence type="ECO:0000313" key="2">
    <source>
        <dbReference type="EMBL" id="KAH7042095.1"/>
    </source>
</evidence>
<dbReference type="SMART" id="SM00558">
    <property type="entry name" value="JmjC"/>
    <property type="match status" value="1"/>
</dbReference>
<dbReference type="Proteomes" id="UP000774617">
    <property type="component" value="Unassembled WGS sequence"/>
</dbReference>
<dbReference type="PANTHER" id="PTHR12461">
    <property type="entry name" value="HYPOXIA-INDUCIBLE FACTOR 1 ALPHA INHIBITOR-RELATED"/>
    <property type="match status" value="1"/>
</dbReference>
<keyword evidence="3" id="KW-1185">Reference proteome</keyword>
<proteinExistence type="predicted"/>
<evidence type="ECO:0000259" key="1">
    <source>
        <dbReference type="PROSITE" id="PS51184"/>
    </source>
</evidence>
<dbReference type="EMBL" id="JAGTJR010000027">
    <property type="protein sequence ID" value="KAH7042095.1"/>
    <property type="molecule type" value="Genomic_DNA"/>
</dbReference>
<dbReference type="Gene3D" id="2.60.120.10">
    <property type="entry name" value="Jelly Rolls"/>
    <property type="match status" value="1"/>
</dbReference>
<dbReference type="InterPro" id="IPR041667">
    <property type="entry name" value="Cupin_8"/>
</dbReference>
<dbReference type="PANTHER" id="PTHR12461:SF99">
    <property type="entry name" value="BIFUNCTIONAL PEPTIDASE AND (3S)-LYSYL HYDROXYLASE JMJD7"/>
    <property type="match status" value="1"/>
</dbReference>